<dbReference type="PANTHER" id="PTHR11373">
    <property type="entry name" value="DEOXYNUCLEOSIDE TRIPHOSPHATE TRIPHOSPHOHYDROLASE"/>
    <property type="match status" value="1"/>
</dbReference>
<feature type="region of interest" description="Disordered" evidence="16">
    <location>
        <begin position="1"/>
        <end position="20"/>
    </location>
</feature>
<dbReference type="SMART" id="SM00471">
    <property type="entry name" value="HDc"/>
    <property type="match status" value="1"/>
</dbReference>
<dbReference type="InterPro" id="IPR013761">
    <property type="entry name" value="SAM/pointed_sf"/>
</dbReference>
<keyword evidence="10" id="KW-0234">DNA repair</keyword>
<dbReference type="PANTHER" id="PTHR11373:SF4">
    <property type="entry name" value="DEOXYNUCLEOSIDE TRIPHOSPHATE TRIPHOSPHOHYDROLASE SAMHD1"/>
    <property type="match status" value="1"/>
</dbReference>
<keyword evidence="4" id="KW-0158">Chromosome</keyword>
<evidence type="ECO:0000256" key="3">
    <source>
        <dbReference type="ARBA" id="ARBA00020285"/>
    </source>
</evidence>
<keyword evidence="20" id="KW-1185">Reference proteome</keyword>
<keyword evidence="6" id="KW-0235">DNA replication</keyword>
<evidence type="ECO:0000256" key="9">
    <source>
        <dbReference type="ARBA" id="ARBA00023134"/>
    </source>
</evidence>
<comment type="catalytic activity">
    <reaction evidence="15">
        <text>dTTP + H2O = thymidine + triphosphate + H(+)</text>
        <dbReference type="Rhea" id="RHEA:80079"/>
        <dbReference type="ChEBI" id="CHEBI:15377"/>
        <dbReference type="ChEBI" id="CHEBI:15378"/>
        <dbReference type="ChEBI" id="CHEBI:17748"/>
        <dbReference type="ChEBI" id="CHEBI:18036"/>
        <dbReference type="ChEBI" id="CHEBI:37568"/>
    </reaction>
    <physiologicalReaction direction="left-to-right" evidence="15">
        <dbReference type="Rhea" id="RHEA:80080"/>
    </physiologicalReaction>
</comment>
<evidence type="ECO:0000256" key="7">
    <source>
        <dbReference type="ARBA" id="ARBA00022763"/>
    </source>
</evidence>
<evidence type="ECO:0000313" key="19">
    <source>
        <dbReference type="EMBL" id="WAR11822.1"/>
    </source>
</evidence>
<keyword evidence="9" id="KW-0342">GTP-binding</keyword>
<evidence type="ECO:0000256" key="15">
    <source>
        <dbReference type="ARBA" id="ARBA00049451"/>
    </source>
</evidence>
<dbReference type="InterPro" id="IPR001660">
    <property type="entry name" value="SAM"/>
</dbReference>
<evidence type="ECO:0000256" key="6">
    <source>
        <dbReference type="ARBA" id="ARBA00022705"/>
    </source>
</evidence>
<keyword evidence="5" id="KW-0021">Allosteric enzyme</keyword>
<dbReference type="Gene3D" id="1.10.3210.10">
    <property type="entry name" value="Hypothetical protein af1432"/>
    <property type="match status" value="1"/>
</dbReference>
<evidence type="ECO:0000256" key="16">
    <source>
        <dbReference type="SAM" id="MobiDB-lite"/>
    </source>
</evidence>
<evidence type="ECO:0000259" key="18">
    <source>
        <dbReference type="PROSITE" id="PS51831"/>
    </source>
</evidence>
<keyword evidence="9" id="KW-0547">Nucleotide-binding</keyword>
<evidence type="ECO:0000256" key="11">
    <source>
        <dbReference type="ARBA" id="ARBA00047701"/>
    </source>
</evidence>
<keyword evidence="7" id="KW-0227">DNA damage</keyword>
<comment type="catalytic activity">
    <reaction evidence="14">
        <text>dGTP + H2O = 2'-deoxyguanosine + triphosphate + H(+)</text>
        <dbReference type="Rhea" id="RHEA:15193"/>
        <dbReference type="ChEBI" id="CHEBI:15377"/>
        <dbReference type="ChEBI" id="CHEBI:15378"/>
        <dbReference type="ChEBI" id="CHEBI:17172"/>
        <dbReference type="ChEBI" id="CHEBI:18036"/>
        <dbReference type="ChEBI" id="CHEBI:61429"/>
    </reaction>
    <physiologicalReaction direction="left-to-right" evidence="14">
        <dbReference type="Rhea" id="RHEA:15194"/>
    </physiologicalReaction>
</comment>
<comment type="similarity">
    <text evidence="2">Belongs to the SAMHD1 family.</text>
</comment>
<evidence type="ECO:0000259" key="17">
    <source>
        <dbReference type="PROSITE" id="PS50105"/>
    </source>
</evidence>
<dbReference type="EMBL" id="CP111019">
    <property type="protein sequence ID" value="WAR11822.1"/>
    <property type="molecule type" value="Genomic_DNA"/>
</dbReference>
<evidence type="ECO:0000256" key="12">
    <source>
        <dbReference type="ARBA" id="ARBA00047812"/>
    </source>
</evidence>
<dbReference type="InterPro" id="IPR003607">
    <property type="entry name" value="HD/PDEase_dom"/>
</dbReference>
<dbReference type="Proteomes" id="UP001164746">
    <property type="component" value="Chromosome 8"/>
</dbReference>
<evidence type="ECO:0000313" key="20">
    <source>
        <dbReference type="Proteomes" id="UP001164746"/>
    </source>
</evidence>
<accession>A0ABY7ERQ3</accession>
<dbReference type="InterPro" id="IPR006674">
    <property type="entry name" value="HD_domain"/>
</dbReference>
<comment type="catalytic activity">
    <reaction evidence="12">
        <text>dATP + H2O = 2'-deoxyadenosine + triphosphate + H(+)</text>
        <dbReference type="Rhea" id="RHEA:67648"/>
        <dbReference type="ChEBI" id="CHEBI:15377"/>
        <dbReference type="ChEBI" id="CHEBI:15378"/>
        <dbReference type="ChEBI" id="CHEBI:17256"/>
        <dbReference type="ChEBI" id="CHEBI:18036"/>
        <dbReference type="ChEBI" id="CHEBI:61404"/>
    </reaction>
    <physiologicalReaction direction="left-to-right" evidence="12">
        <dbReference type="Rhea" id="RHEA:67649"/>
    </physiologicalReaction>
</comment>
<dbReference type="PROSITE" id="PS51831">
    <property type="entry name" value="HD"/>
    <property type="match status" value="1"/>
</dbReference>
<feature type="domain" description="HD" evidence="18">
    <location>
        <begin position="151"/>
        <end position="300"/>
    </location>
</feature>
<evidence type="ECO:0000256" key="1">
    <source>
        <dbReference type="ARBA" id="ARBA00004286"/>
    </source>
</evidence>
<dbReference type="SUPFAM" id="SSF109604">
    <property type="entry name" value="HD-domain/PDEase-like"/>
    <property type="match status" value="1"/>
</dbReference>
<evidence type="ECO:0000256" key="2">
    <source>
        <dbReference type="ARBA" id="ARBA00005776"/>
    </source>
</evidence>
<feature type="domain" description="SAM" evidence="17">
    <location>
        <begin position="32"/>
        <end position="95"/>
    </location>
</feature>
<evidence type="ECO:0000256" key="14">
    <source>
        <dbReference type="ARBA" id="ARBA00049174"/>
    </source>
</evidence>
<reference evidence="19" key="1">
    <citation type="submission" date="2022-11" db="EMBL/GenBank/DDBJ databases">
        <title>Centuries of genome instability and evolution in soft-shell clam transmissible cancer (bioRxiv).</title>
        <authorList>
            <person name="Hart S.F.M."/>
            <person name="Yonemitsu M.A."/>
            <person name="Giersch R.M."/>
            <person name="Beal B.F."/>
            <person name="Arriagada G."/>
            <person name="Davis B.W."/>
            <person name="Ostrander E.A."/>
            <person name="Goff S.P."/>
            <person name="Metzger M.J."/>
        </authorList>
    </citation>
    <scope>NUCLEOTIDE SEQUENCE</scope>
    <source>
        <strain evidence="19">MELC-2E11</strain>
        <tissue evidence="19">Siphon/mantle</tissue>
    </source>
</reference>
<proteinExistence type="inferred from homology"/>
<gene>
    <name evidence="19" type="ORF">MAR_026002</name>
</gene>
<protein>
    <recommendedName>
        <fullName evidence="3">Deoxynucleoside triphosphate triphosphohydrolase SAMHD1</fullName>
    </recommendedName>
</protein>
<evidence type="ECO:0000256" key="5">
    <source>
        <dbReference type="ARBA" id="ARBA00022533"/>
    </source>
</evidence>
<comment type="subcellular location">
    <subcellularLocation>
        <location evidence="1">Chromosome</location>
    </subcellularLocation>
</comment>
<name>A0ABY7ERQ3_MYAAR</name>
<feature type="compositionally biased region" description="Polar residues" evidence="16">
    <location>
        <begin position="1"/>
        <end position="11"/>
    </location>
</feature>
<dbReference type="Gene3D" id="1.10.150.50">
    <property type="entry name" value="Transcription Factor, Ets-1"/>
    <property type="match status" value="1"/>
</dbReference>
<dbReference type="Pfam" id="PF01966">
    <property type="entry name" value="HD"/>
    <property type="match status" value="1"/>
</dbReference>
<dbReference type="InterPro" id="IPR050135">
    <property type="entry name" value="dGTPase-like"/>
</dbReference>
<organism evidence="19 20">
    <name type="scientific">Mya arenaria</name>
    <name type="common">Soft-shell clam</name>
    <dbReference type="NCBI Taxonomy" id="6604"/>
    <lineage>
        <taxon>Eukaryota</taxon>
        <taxon>Metazoa</taxon>
        <taxon>Spiralia</taxon>
        <taxon>Lophotrochozoa</taxon>
        <taxon>Mollusca</taxon>
        <taxon>Bivalvia</taxon>
        <taxon>Autobranchia</taxon>
        <taxon>Heteroconchia</taxon>
        <taxon>Euheterodonta</taxon>
        <taxon>Imparidentia</taxon>
        <taxon>Neoheterodontei</taxon>
        <taxon>Myida</taxon>
        <taxon>Myoidea</taxon>
        <taxon>Myidae</taxon>
        <taxon>Mya</taxon>
    </lineage>
</organism>
<dbReference type="SMART" id="SM00454">
    <property type="entry name" value="SAM"/>
    <property type="match status" value="1"/>
</dbReference>
<dbReference type="CDD" id="cd00077">
    <property type="entry name" value="HDc"/>
    <property type="match status" value="1"/>
</dbReference>
<comment type="catalytic activity">
    <reaction evidence="13">
        <text>a 2'-deoxyribonucleoside 5'-triphosphate + H2O = a 2'-deoxyribonucleoside + triphosphate + H(+)</text>
        <dbReference type="Rhea" id="RHEA:46148"/>
        <dbReference type="ChEBI" id="CHEBI:15377"/>
        <dbReference type="ChEBI" id="CHEBI:15378"/>
        <dbReference type="ChEBI" id="CHEBI:18036"/>
        <dbReference type="ChEBI" id="CHEBI:18274"/>
        <dbReference type="ChEBI" id="CHEBI:61560"/>
    </reaction>
    <physiologicalReaction direction="left-to-right" evidence="13">
        <dbReference type="Rhea" id="RHEA:46149"/>
    </physiologicalReaction>
</comment>
<evidence type="ECO:0000256" key="8">
    <source>
        <dbReference type="ARBA" id="ARBA00023118"/>
    </source>
</evidence>
<sequence>MDMDVISSQESVGEPPRKKTRLDDDYLNYSKWDAETVAEKLKQNGLDEAAERFRENGITGDTLIQLKDKDFEKLEVTDLNQIVKLRKFIRTVKTPPFHFLGQKVFNDPIHGHIELHPLCVKILDTPEFQRLRFIKQLGTCYFVYPGAAHNRFEHSLGVCHLAGQLLRAIRQRQPELDITDVDVLCVEIAGLCHDLGHGPFSHLFDGAFIPIVSPGSSWKHEDTSIKMFRYLVRKNQLDAAFEKYDLTAADITFIEEMMAGPKHYCEDIWALKGRTEDKSFLYEIVANKRNGIDVDKWDYFARDCLMLGIRNNFDYTRFIHFARVLEVNGAYQICTRDKDSETLYDMFHIRQTLHRIAYSHKTSNIIQKMVTDAFVKANDHIKFVGEKGVWKKMSEAIDDMKAFSQMTDHVFNLILNSTDPNLKESRDILTNVLKRKLYKCVGQTQAKGEHMKKEVLYMLYFIVQLVCLFYKY</sequence>
<dbReference type="SUPFAM" id="SSF47769">
    <property type="entry name" value="SAM/Pointed domain"/>
    <property type="match status" value="1"/>
</dbReference>
<comment type="catalytic activity">
    <reaction evidence="11">
        <text>dCTP + H2O = 2'-deoxycytidine + triphosphate + H(+)</text>
        <dbReference type="Rhea" id="RHEA:80083"/>
        <dbReference type="ChEBI" id="CHEBI:15377"/>
        <dbReference type="ChEBI" id="CHEBI:15378"/>
        <dbReference type="ChEBI" id="CHEBI:15698"/>
        <dbReference type="ChEBI" id="CHEBI:18036"/>
        <dbReference type="ChEBI" id="CHEBI:61481"/>
    </reaction>
    <physiologicalReaction direction="left-to-right" evidence="11">
        <dbReference type="Rhea" id="RHEA:80084"/>
    </physiologicalReaction>
</comment>
<dbReference type="Pfam" id="PF00536">
    <property type="entry name" value="SAM_1"/>
    <property type="match status" value="1"/>
</dbReference>
<evidence type="ECO:0000256" key="4">
    <source>
        <dbReference type="ARBA" id="ARBA00022454"/>
    </source>
</evidence>
<evidence type="ECO:0000256" key="10">
    <source>
        <dbReference type="ARBA" id="ARBA00023204"/>
    </source>
</evidence>
<keyword evidence="8" id="KW-0051">Antiviral defense</keyword>
<dbReference type="PROSITE" id="PS50105">
    <property type="entry name" value="SAM_DOMAIN"/>
    <property type="match status" value="1"/>
</dbReference>
<evidence type="ECO:0000256" key="13">
    <source>
        <dbReference type="ARBA" id="ARBA00048183"/>
    </source>
</evidence>